<sequence length="548" mass="63441">MNYLRIHNATHALPTTKSELYIYAFIVFSVALWCRMRWQYRQFYRLADKIKGPPSYPLKGSIFDLSTTPEKIMYNFKESAEKYNYEPVKLWVGPFLFVGVYKPEDVQIVLNSSKALEKGIIYHIIRHAVGEGVFTAPMGKWKKHRRVIASIFSSKFLDQLYPIFNENNKKLVENISKHVGETQPFDIWDYIISCNLNNVSQAAMGYNLNDQRTLSEFVLAMKKVSELSKCIVKPWLYIDQIFAVYTYLTGLNVYMSQLNRVSLQIIRDKKLEFKSTKSQQSTNKSHEVAPEESNKNSTKVFLDKLLKLNDEGADFTDEDLKDEVITMTVAGSDTSAISECFCILLLAIHQDIQDKVYDEIYSVLGDSDREVIPEDIFRFKYLEMVLKESLRLFPPGAIFSRKINENVKLTNFELPKGSNVFVSPYVTHRCPQLYPDPDTFNPENFSPENETNRHKFSFLAFSGGPRGCLGRRISNDYINRIVIAFIFGVKYAMISMKLMMVAVLRRYSVHTECKMSEIKMQIDLLAKKADGYPITIRPRKRTQDRTFI</sequence>
<evidence type="ECO:0000256" key="2">
    <source>
        <dbReference type="ARBA" id="ARBA00003690"/>
    </source>
</evidence>
<keyword evidence="19" id="KW-1185">Reference proteome</keyword>
<dbReference type="GO" id="GO:0020037">
    <property type="term" value="F:heme binding"/>
    <property type="evidence" value="ECO:0007669"/>
    <property type="project" value="InterPro"/>
</dbReference>
<evidence type="ECO:0000256" key="13">
    <source>
        <dbReference type="ARBA" id="ARBA00023136"/>
    </source>
</evidence>
<accession>A0A6G0TJG5</accession>
<dbReference type="PANTHER" id="PTHR24291:SF189">
    <property type="entry name" value="CYTOCHROME P450 4C3-RELATED"/>
    <property type="match status" value="1"/>
</dbReference>
<evidence type="ECO:0000256" key="5">
    <source>
        <dbReference type="ARBA" id="ARBA00010617"/>
    </source>
</evidence>
<keyword evidence="12 15" id="KW-0503">Monooxygenase</keyword>
<evidence type="ECO:0000256" key="10">
    <source>
        <dbReference type="ARBA" id="ARBA00023002"/>
    </source>
</evidence>
<dbReference type="GO" id="GO:0005506">
    <property type="term" value="F:iron ion binding"/>
    <property type="evidence" value="ECO:0007669"/>
    <property type="project" value="InterPro"/>
</dbReference>
<evidence type="ECO:0000256" key="8">
    <source>
        <dbReference type="ARBA" id="ARBA00022824"/>
    </source>
</evidence>
<proteinExistence type="inferred from homology"/>
<evidence type="ECO:0008006" key="20">
    <source>
        <dbReference type="Google" id="ProtNLM"/>
    </source>
</evidence>
<dbReference type="Pfam" id="PF00067">
    <property type="entry name" value="p450"/>
    <property type="match status" value="1"/>
</dbReference>
<evidence type="ECO:0000256" key="7">
    <source>
        <dbReference type="ARBA" id="ARBA00022723"/>
    </source>
</evidence>
<keyword evidence="17" id="KW-0812">Transmembrane</keyword>
<dbReference type="Gene3D" id="1.10.630.10">
    <property type="entry name" value="Cytochrome P450"/>
    <property type="match status" value="1"/>
</dbReference>
<comment type="subcellular location">
    <subcellularLocation>
        <location evidence="4">Endoplasmic reticulum membrane</location>
        <topology evidence="4">Peripheral membrane protein</topology>
    </subcellularLocation>
    <subcellularLocation>
        <location evidence="3">Microsome membrane</location>
        <topology evidence="3">Peripheral membrane protein</topology>
    </subcellularLocation>
</comment>
<keyword evidence="6 14" id="KW-0349">Heme</keyword>
<dbReference type="GO" id="GO:0004497">
    <property type="term" value="F:monooxygenase activity"/>
    <property type="evidence" value="ECO:0007669"/>
    <property type="project" value="UniProtKB-KW"/>
</dbReference>
<dbReference type="Proteomes" id="UP000475862">
    <property type="component" value="Unassembled WGS sequence"/>
</dbReference>
<keyword evidence="13 17" id="KW-0472">Membrane</keyword>
<protein>
    <recommendedName>
        <fullName evidence="20">Cytochrome P450</fullName>
    </recommendedName>
</protein>
<feature type="region of interest" description="Disordered" evidence="16">
    <location>
        <begin position="276"/>
        <end position="295"/>
    </location>
</feature>
<evidence type="ECO:0000256" key="15">
    <source>
        <dbReference type="RuleBase" id="RU000461"/>
    </source>
</evidence>
<dbReference type="InterPro" id="IPR002403">
    <property type="entry name" value="Cyt_P450_E_grp-IV"/>
</dbReference>
<evidence type="ECO:0000256" key="1">
    <source>
        <dbReference type="ARBA" id="ARBA00001971"/>
    </source>
</evidence>
<evidence type="ECO:0000256" key="6">
    <source>
        <dbReference type="ARBA" id="ARBA00022617"/>
    </source>
</evidence>
<organism evidence="18 19">
    <name type="scientific">Aphis glycines</name>
    <name type="common">Soybean aphid</name>
    <dbReference type="NCBI Taxonomy" id="307491"/>
    <lineage>
        <taxon>Eukaryota</taxon>
        <taxon>Metazoa</taxon>
        <taxon>Ecdysozoa</taxon>
        <taxon>Arthropoda</taxon>
        <taxon>Hexapoda</taxon>
        <taxon>Insecta</taxon>
        <taxon>Pterygota</taxon>
        <taxon>Neoptera</taxon>
        <taxon>Paraneoptera</taxon>
        <taxon>Hemiptera</taxon>
        <taxon>Sternorrhyncha</taxon>
        <taxon>Aphidomorpha</taxon>
        <taxon>Aphidoidea</taxon>
        <taxon>Aphididae</taxon>
        <taxon>Aphidini</taxon>
        <taxon>Aphis</taxon>
        <taxon>Aphis</taxon>
    </lineage>
</organism>
<dbReference type="EMBL" id="VYZN01000034">
    <property type="protein sequence ID" value="KAE9533548.1"/>
    <property type="molecule type" value="Genomic_DNA"/>
</dbReference>
<comment type="cofactor">
    <cofactor evidence="1 14">
        <name>heme</name>
        <dbReference type="ChEBI" id="CHEBI:30413"/>
    </cofactor>
</comment>
<evidence type="ECO:0000256" key="16">
    <source>
        <dbReference type="SAM" id="MobiDB-lite"/>
    </source>
</evidence>
<dbReference type="InterPro" id="IPR001128">
    <property type="entry name" value="Cyt_P450"/>
</dbReference>
<evidence type="ECO:0000256" key="4">
    <source>
        <dbReference type="ARBA" id="ARBA00004406"/>
    </source>
</evidence>
<feature type="binding site" description="axial binding residue" evidence="14">
    <location>
        <position position="468"/>
    </location>
    <ligand>
        <name>heme</name>
        <dbReference type="ChEBI" id="CHEBI:30413"/>
    </ligand>
    <ligandPart>
        <name>Fe</name>
        <dbReference type="ChEBI" id="CHEBI:18248"/>
    </ligandPart>
</feature>
<keyword evidence="8" id="KW-0256">Endoplasmic reticulum</keyword>
<feature type="compositionally biased region" description="Basic and acidic residues" evidence="16">
    <location>
        <begin position="284"/>
        <end position="294"/>
    </location>
</feature>
<comment type="similarity">
    <text evidence="5 15">Belongs to the cytochrome P450 family.</text>
</comment>
<evidence type="ECO:0000256" key="14">
    <source>
        <dbReference type="PIRSR" id="PIRSR602403-1"/>
    </source>
</evidence>
<feature type="transmembrane region" description="Helical" evidence="17">
    <location>
        <begin position="481"/>
        <end position="504"/>
    </location>
</feature>
<dbReference type="PANTHER" id="PTHR24291">
    <property type="entry name" value="CYTOCHROME P450 FAMILY 4"/>
    <property type="match status" value="1"/>
</dbReference>
<evidence type="ECO:0000313" key="19">
    <source>
        <dbReference type="Proteomes" id="UP000475862"/>
    </source>
</evidence>
<feature type="transmembrane region" description="Helical" evidence="17">
    <location>
        <begin position="20"/>
        <end position="36"/>
    </location>
</feature>
<keyword evidence="9" id="KW-0492">Microsome</keyword>
<keyword evidence="7 14" id="KW-0479">Metal-binding</keyword>
<dbReference type="PROSITE" id="PS00086">
    <property type="entry name" value="CYTOCHROME_P450"/>
    <property type="match status" value="1"/>
</dbReference>
<keyword evidence="17" id="KW-1133">Transmembrane helix</keyword>
<dbReference type="OrthoDB" id="1470350at2759"/>
<dbReference type="InterPro" id="IPR036396">
    <property type="entry name" value="Cyt_P450_sf"/>
</dbReference>
<keyword evidence="10 15" id="KW-0560">Oxidoreductase</keyword>
<dbReference type="SUPFAM" id="SSF48264">
    <property type="entry name" value="Cytochrome P450"/>
    <property type="match status" value="1"/>
</dbReference>
<dbReference type="PRINTS" id="PR00465">
    <property type="entry name" value="EP450IV"/>
</dbReference>
<dbReference type="GO" id="GO:0005789">
    <property type="term" value="C:endoplasmic reticulum membrane"/>
    <property type="evidence" value="ECO:0007669"/>
    <property type="project" value="UniProtKB-SubCell"/>
</dbReference>
<dbReference type="AlphaFoldDB" id="A0A6G0TJG5"/>
<evidence type="ECO:0000256" key="12">
    <source>
        <dbReference type="ARBA" id="ARBA00023033"/>
    </source>
</evidence>
<evidence type="ECO:0000256" key="3">
    <source>
        <dbReference type="ARBA" id="ARBA00004174"/>
    </source>
</evidence>
<evidence type="ECO:0000256" key="11">
    <source>
        <dbReference type="ARBA" id="ARBA00023004"/>
    </source>
</evidence>
<dbReference type="GO" id="GO:0016705">
    <property type="term" value="F:oxidoreductase activity, acting on paired donors, with incorporation or reduction of molecular oxygen"/>
    <property type="evidence" value="ECO:0007669"/>
    <property type="project" value="InterPro"/>
</dbReference>
<dbReference type="PRINTS" id="PR00385">
    <property type="entry name" value="P450"/>
</dbReference>
<dbReference type="InterPro" id="IPR050196">
    <property type="entry name" value="Cytochrome_P450_Monoox"/>
</dbReference>
<dbReference type="InterPro" id="IPR017972">
    <property type="entry name" value="Cyt_P450_CS"/>
</dbReference>
<reference evidence="18 19" key="1">
    <citation type="submission" date="2019-08" db="EMBL/GenBank/DDBJ databases">
        <title>The genome of the soybean aphid Biotype 1, its phylome, world population structure and adaptation to the North American continent.</title>
        <authorList>
            <person name="Giordano R."/>
            <person name="Donthu R.K."/>
            <person name="Hernandez A.G."/>
            <person name="Wright C.L."/>
            <person name="Zimin A.V."/>
        </authorList>
    </citation>
    <scope>NUCLEOTIDE SEQUENCE [LARGE SCALE GENOMIC DNA]</scope>
    <source>
        <tissue evidence="18">Whole aphids</tissue>
    </source>
</reference>
<comment type="caution">
    <text evidence="18">The sequence shown here is derived from an EMBL/GenBank/DDBJ whole genome shotgun (WGS) entry which is preliminary data.</text>
</comment>
<evidence type="ECO:0000313" key="18">
    <source>
        <dbReference type="EMBL" id="KAE9533548.1"/>
    </source>
</evidence>
<keyword evidence="11 14" id="KW-0408">Iron</keyword>
<evidence type="ECO:0000256" key="9">
    <source>
        <dbReference type="ARBA" id="ARBA00022848"/>
    </source>
</evidence>
<name>A0A6G0TJG5_APHGL</name>
<evidence type="ECO:0000256" key="17">
    <source>
        <dbReference type="SAM" id="Phobius"/>
    </source>
</evidence>
<comment type="function">
    <text evidence="2">May be involved in the metabolism of insect hormones and in the breakdown of synthetic insecticides.</text>
</comment>
<gene>
    <name evidence="18" type="ORF">AGLY_009186</name>
</gene>